<dbReference type="InterPro" id="IPR003489">
    <property type="entry name" value="RHF/RaiA"/>
</dbReference>
<evidence type="ECO:0000313" key="1">
    <source>
        <dbReference type="EMBL" id="GAL87590.1"/>
    </source>
</evidence>
<dbReference type="STRING" id="153721.MYP_4820"/>
<dbReference type="Gene3D" id="3.30.160.100">
    <property type="entry name" value="Ribosome hibernation promotion factor-like"/>
    <property type="match status" value="1"/>
</dbReference>
<comment type="caution">
    <text evidence="1">The sequence shown here is derived from an EMBL/GenBank/DDBJ whole genome shotgun (WGS) entry which is preliminary data.</text>
</comment>
<dbReference type="SUPFAM" id="SSF69754">
    <property type="entry name" value="Ribosome binding protein Y (YfiA homologue)"/>
    <property type="match status" value="1"/>
</dbReference>
<dbReference type="AlphaFoldDB" id="A0A098LKU3"/>
<gene>
    <name evidence="1" type="ORF">MYP_4820</name>
</gene>
<dbReference type="EMBL" id="BBLT01000014">
    <property type="protein sequence ID" value="GAL87590.1"/>
    <property type="molecule type" value="Genomic_DNA"/>
</dbReference>
<proteinExistence type="predicted"/>
<reference evidence="1 2" key="1">
    <citation type="submission" date="2014-09" db="EMBL/GenBank/DDBJ databases">
        <title>Sporocytophaga myxococcoides PG-01 genome sequencing.</title>
        <authorList>
            <person name="Liu L."/>
            <person name="Gao P.J."/>
            <person name="Chen G.J."/>
            <person name="Wang L.S."/>
        </authorList>
    </citation>
    <scope>NUCLEOTIDE SEQUENCE [LARGE SCALE GENOMIC DNA]</scope>
    <source>
        <strain evidence="1 2">PG-01</strain>
    </source>
</reference>
<sequence>MQSIHFDADKKLLDFIQKKLDKLETFYDRITEGDVYLRIETDDVKGNKSVHVKLFLPGTSIMAKEQAASFEEAIDLVYENLKRQLQKTKEKMNSI</sequence>
<name>A0A098LKU3_9BACT</name>
<dbReference type="eggNOG" id="COG1544">
    <property type="taxonomic scope" value="Bacteria"/>
</dbReference>
<organism evidence="1 2">
    <name type="scientific">Sporocytophaga myxococcoides</name>
    <dbReference type="NCBI Taxonomy" id="153721"/>
    <lineage>
        <taxon>Bacteria</taxon>
        <taxon>Pseudomonadati</taxon>
        <taxon>Bacteroidota</taxon>
        <taxon>Cytophagia</taxon>
        <taxon>Cytophagales</taxon>
        <taxon>Cytophagaceae</taxon>
        <taxon>Sporocytophaga</taxon>
    </lineage>
</organism>
<keyword evidence="2" id="KW-1185">Reference proteome</keyword>
<accession>A0A098LKU3</accession>
<dbReference type="NCBIfam" id="TIGR00741">
    <property type="entry name" value="yfiA"/>
    <property type="match status" value="1"/>
</dbReference>
<dbReference type="InterPro" id="IPR036567">
    <property type="entry name" value="RHF-like"/>
</dbReference>
<protein>
    <submittedName>
        <fullName evidence="1">Ribosomal subunit interface protein</fullName>
    </submittedName>
</protein>
<dbReference type="Proteomes" id="UP000030185">
    <property type="component" value="Unassembled WGS sequence"/>
</dbReference>
<dbReference type="Pfam" id="PF02482">
    <property type="entry name" value="Ribosomal_S30AE"/>
    <property type="match status" value="1"/>
</dbReference>
<evidence type="ECO:0000313" key="2">
    <source>
        <dbReference type="Proteomes" id="UP000030185"/>
    </source>
</evidence>
<dbReference type="CDD" id="cd00552">
    <property type="entry name" value="RaiA"/>
    <property type="match status" value="1"/>
</dbReference>